<dbReference type="Gene3D" id="3.40.630.30">
    <property type="match status" value="1"/>
</dbReference>
<gene>
    <name evidence="4" type="ORF">JMA_06510</name>
</gene>
<dbReference type="CDD" id="cd04301">
    <property type="entry name" value="NAT_SF"/>
    <property type="match status" value="1"/>
</dbReference>
<dbReference type="BioCyc" id="JESP1508404:G14D9-9868-MONOMER"/>
<evidence type="ECO:0000256" key="1">
    <source>
        <dbReference type="ARBA" id="ARBA00022679"/>
    </source>
</evidence>
<dbReference type="OrthoDB" id="9790865at2"/>
<evidence type="ECO:0000313" key="4">
    <source>
        <dbReference type="EMBL" id="AJD89968.1"/>
    </source>
</evidence>
<dbReference type="SUPFAM" id="SSF55729">
    <property type="entry name" value="Acyl-CoA N-acyltransferases (Nat)"/>
    <property type="match status" value="1"/>
</dbReference>
<protein>
    <submittedName>
        <fullName evidence="4">Acetyltransferase</fullName>
    </submittedName>
</protein>
<dbReference type="PANTHER" id="PTHR13947:SF37">
    <property type="entry name" value="LD18367P"/>
    <property type="match status" value="1"/>
</dbReference>
<dbReference type="InterPro" id="IPR016181">
    <property type="entry name" value="Acyl_CoA_acyltransferase"/>
</dbReference>
<keyword evidence="1 4" id="KW-0808">Transferase</keyword>
<feature type="transmembrane region" description="Helical" evidence="2">
    <location>
        <begin position="190"/>
        <end position="216"/>
    </location>
</feature>
<proteinExistence type="predicted"/>
<evidence type="ECO:0000313" key="5">
    <source>
        <dbReference type="Proteomes" id="UP000031449"/>
    </source>
</evidence>
<organism evidence="4 5">
    <name type="scientific">Jeotgalibacillus malaysiensis</name>
    <dbReference type="NCBI Taxonomy" id="1508404"/>
    <lineage>
        <taxon>Bacteria</taxon>
        <taxon>Bacillati</taxon>
        <taxon>Bacillota</taxon>
        <taxon>Bacilli</taxon>
        <taxon>Bacillales</taxon>
        <taxon>Caryophanaceae</taxon>
        <taxon>Jeotgalibacillus</taxon>
    </lineage>
</organism>
<keyword evidence="2" id="KW-0812">Transmembrane</keyword>
<sequence>MQVRQMQKDEHEFFLDMLYESIYILSDKPSKEALLSSDGMKKYHENWGRPGDEVLVAEEDGELLGAVWYRQFTKDNPGYGFVSADIPEIGMAVKASARGKGIGRKLLEEIIAHAMTQGYEALSLSVDPFNHAAYKLYKSVGFNKAGTSGTSVTMVVSLTVADQRIRGLNQTAALNHNMSEGQKQSRKNKLLVGMVSLFSGVLLLAASWITSAIYASGVTEWYTSYGRFYTAMFETSIIPLILSLILVLYGIVLIAGEAGIWQSEKGEY</sequence>
<feature type="transmembrane region" description="Helical" evidence="2">
    <location>
        <begin position="236"/>
        <end position="255"/>
    </location>
</feature>
<dbReference type="AlphaFoldDB" id="A0A0B5AN57"/>
<reference evidence="4 5" key="1">
    <citation type="submission" date="2014-08" db="EMBL/GenBank/DDBJ databases">
        <title>Complete genome of a marine bacteria Jeotgalibacillus malaysiensis.</title>
        <authorList>
            <person name="Yaakop A.S."/>
            <person name="Chan K.-G."/>
            <person name="Goh K.M."/>
        </authorList>
    </citation>
    <scope>NUCLEOTIDE SEQUENCE [LARGE SCALE GENOMIC DNA]</scope>
    <source>
        <strain evidence="4 5">D5</strain>
    </source>
</reference>
<dbReference type="InterPro" id="IPR000182">
    <property type="entry name" value="GNAT_dom"/>
</dbReference>
<feature type="domain" description="N-acetyltransferase" evidence="3">
    <location>
        <begin position="1"/>
        <end position="159"/>
    </location>
</feature>
<dbReference type="HOGENOM" id="CLU_1037381_0_0_9"/>
<dbReference type="PANTHER" id="PTHR13947">
    <property type="entry name" value="GNAT FAMILY N-ACETYLTRANSFERASE"/>
    <property type="match status" value="1"/>
</dbReference>
<dbReference type="InterPro" id="IPR050769">
    <property type="entry name" value="NAT_camello-type"/>
</dbReference>
<dbReference type="PROSITE" id="PS51186">
    <property type="entry name" value="GNAT"/>
    <property type="match status" value="1"/>
</dbReference>
<evidence type="ECO:0000259" key="3">
    <source>
        <dbReference type="PROSITE" id="PS51186"/>
    </source>
</evidence>
<dbReference type="KEGG" id="jeo:JMA_06510"/>
<keyword evidence="2" id="KW-1133">Transmembrane helix</keyword>
<name>A0A0B5AN57_9BACL</name>
<dbReference type="EMBL" id="CP009416">
    <property type="protein sequence ID" value="AJD89968.1"/>
    <property type="molecule type" value="Genomic_DNA"/>
</dbReference>
<dbReference type="STRING" id="1508404.JMA_06510"/>
<dbReference type="Pfam" id="PF00583">
    <property type="entry name" value="Acetyltransf_1"/>
    <property type="match status" value="1"/>
</dbReference>
<keyword evidence="5" id="KW-1185">Reference proteome</keyword>
<dbReference type="GO" id="GO:0008080">
    <property type="term" value="F:N-acetyltransferase activity"/>
    <property type="evidence" value="ECO:0007669"/>
    <property type="project" value="InterPro"/>
</dbReference>
<dbReference type="Proteomes" id="UP000031449">
    <property type="component" value="Chromosome"/>
</dbReference>
<accession>A0A0B5AN57</accession>
<evidence type="ECO:0000256" key="2">
    <source>
        <dbReference type="SAM" id="Phobius"/>
    </source>
</evidence>
<keyword evidence="2" id="KW-0472">Membrane</keyword>